<dbReference type="GeneID" id="37022996"/>
<dbReference type="Pfam" id="PF00201">
    <property type="entry name" value="UDPGT"/>
    <property type="match status" value="1"/>
</dbReference>
<protein>
    <recommendedName>
        <fullName evidence="5">UDP-Glycosyltransferase/glycogen phosphorylase</fullName>
    </recommendedName>
</protein>
<name>A0A316V2E8_9BASI</name>
<evidence type="ECO:0008006" key="5">
    <source>
        <dbReference type="Google" id="ProtNLM"/>
    </source>
</evidence>
<sequence>MPMKTFEHWAILCHPAWGHVRHFNGFLTRILRRHRERDVRITYLLHHTHARKARAEVSQLMVEEGESYEESERLLNKIRFIGLAPTQALLESPEYQKLLLGSTTSIRFGMELQSAFGHIWVDILSSQDRDRIIRCAASDQVYSYDEWPRPTILHTDIYGAPMLKFVREQDEQRGQRTHKIYHWSTEFVSFWRMFKKDDISQGGIEDDVVSMLADPEQCAKLPANSANFLEQCFERYNRNVNQLLCYPGLKNGMYDFEINPGQVGWLRTYIPALNKMKAAITESDGIVIASCDDYQPLAKQIIENWLWEEHNVRLYAIGPSIEDNLLSERPENIVVHEKDSALISFMDRCQERHGQNSIILLSWGTIWAPFRYPDILEAWIDEVLESGRPFILNRSAELFSRLSPWIEEKLKVAIAADTGFQTNWIAQRTVCRHPALGVFVSHCGYASASESTVPIIGWPSFFDQSIIAQIGVDNDAGWQLYQVRGPDAAKQGQKCRALELQGKQILGTLDAVREEARQVLQESHCQHPVYQRKMANLRRIRRAMHASMSKGGSAYEDVERLLDLS</sequence>
<gene>
    <name evidence="3" type="ORF">FA14DRAFT_182517</name>
</gene>
<comment type="similarity">
    <text evidence="1">Belongs to the UDP-glycosyltransferase family.</text>
</comment>
<dbReference type="GO" id="GO:0035251">
    <property type="term" value="F:UDP-glucosyltransferase activity"/>
    <property type="evidence" value="ECO:0007669"/>
    <property type="project" value="TreeGrafter"/>
</dbReference>
<evidence type="ECO:0000256" key="1">
    <source>
        <dbReference type="ARBA" id="ARBA00009995"/>
    </source>
</evidence>
<evidence type="ECO:0000313" key="3">
    <source>
        <dbReference type="EMBL" id="PWN31726.1"/>
    </source>
</evidence>
<organism evidence="3 4">
    <name type="scientific">Meira miltonrushii</name>
    <dbReference type="NCBI Taxonomy" id="1280837"/>
    <lineage>
        <taxon>Eukaryota</taxon>
        <taxon>Fungi</taxon>
        <taxon>Dikarya</taxon>
        <taxon>Basidiomycota</taxon>
        <taxon>Ustilaginomycotina</taxon>
        <taxon>Exobasidiomycetes</taxon>
        <taxon>Exobasidiales</taxon>
        <taxon>Brachybasidiaceae</taxon>
        <taxon>Meira</taxon>
    </lineage>
</organism>
<reference evidence="3 4" key="1">
    <citation type="journal article" date="2018" name="Mol. Biol. Evol.">
        <title>Broad Genomic Sampling Reveals a Smut Pathogenic Ancestry of the Fungal Clade Ustilaginomycotina.</title>
        <authorList>
            <person name="Kijpornyongpan T."/>
            <person name="Mondo S.J."/>
            <person name="Barry K."/>
            <person name="Sandor L."/>
            <person name="Lee J."/>
            <person name="Lipzen A."/>
            <person name="Pangilinan J."/>
            <person name="LaButti K."/>
            <person name="Hainaut M."/>
            <person name="Henrissat B."/>
            <person name="Grigoriev I.V."/>
            <person name="Spatafora J.W."/>
            <person name="Aime M.C."/>
        </authorList>
    </citation>
    <scope>NUCLEOTIDE SEQUENCE [LARGE SCALE GENOMIC DNA]</scope>
    <source>
        <strain evidence="3 4">MCA 3882</strain>
    </source>
</reference>
<dbReference type="SUPFAM" id="SSF53756">
    <property type="entry name" value="UDP-Glycosyltransferase/glycogen phosphorylase"/>
    <property type="match status" value="1"/>
</dbReference>
<dbReference type="STRING" id="1280837.A0A316V2E8"/>
<dbReference type="Proteomes" id="UP000245771">
    <property type="component" value="Unassembled WGS sequence"/>
</dbReference>
<dbReference type="AlphaFoldDB" id="A0A316V2E8"/>
<keyword evidence="4" id="KW-1185">Reference proteome</keyword>
<evidence type="ECO:0000256" key="2">
    <source>
        <dbReference type="ARBA" id="ARBA00022679"/>
    </source>
</evidence>
<keyword evidence="2" id="KW-0808">Transferase</keyword>
<dbReference type="OrthoDB" id="5835829at2759"/>
<dbReference type="PANTHER" id="PTHR48047">
    <property type="entry name" value="GLYCOSYLTRANSFERASE"/>
    <property type="match status" value="1"/>
</dbReference>
<proteinExistence type="inferred from homology"/>
<dbReference type="Gene3D" id="3.40.50.2000">
    <property type="entry name" value="Glycogen Phosphorylase B"/>
    <property type="match status" value="1"/>
</dbReference>
<dbReference type="RefSeq" id="XP_025352028.1">
    <property type="nucleotide sequence ID" value="XM_025501215.1"/>
</dbReference>
<dbReference type="EMBL" id="KZ819607">
    <property type="protein sequence ID" value="PWN31726.1"/>
    <property type="molecule type" value="Genomic_DNA"/>
</dbReference>
<dbReference type="InterPro" id="IPR002213">
    <property type="entry name" value="UDP_glucos_trans"/>
</dbReference>
<dbReference type="InParanoid" id="A0A316V2E8"/>
<accession>A0A316V2E8</accession>
<evidence type="ECO:0000313" key="4">
    <source>
        <dbReference type="Proteomes" id="UP000245771"/>
    </source>
</evidence>